<feature type="compositionally biased region" description="Polar residues" evidence="1">
    <location>
        <begin position="497"/>
        <end position="512"/>
    </location>
</feature>
<feature type="region of interest" description="Disordered" evidence="1">
    <location>
        <begin position="223"/>
        <end position="464"/>
    </location>
</feature>
<dbReference type="PANTHER" id="PTHR31008">
    <property type="entry name" value="COP1-INTERACTING PROTEIN-RELATED"/>
    <property type="match status" value="1"/>
</dbReference>
<dbReference type="AlphaFoldDB" id="A0A6A3ACK7"/>
<feature type="compositionally biased region" description="Basic and acidic residues" evidence="1">
    <location>
        <begin position="134"/>
        <end position="167"/>
    </location>
</feature>
<dbReference type="EMBL" id="VEPZ02001008">
    <property type="protein sequence ID" value="KAE8702271.1"/>
    <property type="molecule type" value="Genomic_DNA"/>
</dbReference>
<feature type="compositionally biased region" description="Low complexity" evidence="1">
    <location>
        <begin position="365"/>
        <end position="374"/>
    </location>
</feature>
<feature type="compositionally biased region" description="Polar residues" evidence="1">
    <location>
        <begin position="229"/>
        <end position="256"/>
    </location>
</feature>
<feature type="compositionally biased region" description="Basic and acidic residues" evidence="1">
    <location>
        <begin position="315"/>
        <end position="340"/>
    </location>
</feature>
<gene>
    <name evidence="2" type="ORF">F3Y22_tig00110483pilonHSYRG00020</name>
</gene>
<dbReference type="PANTHER" id="PTHR31008:SF4">
    <property type="entry name" value="COP1-INTERACTING PROTEIN 7"/>
    <property type="match status" value="1"/>
</dbReference>
<evidence type="ECO:0000313" key="3">
    <source>
        <dbReference type="Proteomes" id="UP000436088"/>
    </source>
</evidence>
<keyword evidence="3" id="KW-1185">Reference proteome</keyword>
<feature type="compositionally biased region" description="Polar residues" evidence="1">
    <location>
        <begin position="278"/>
        <end position="293"/>
    </location>
</feature>
<reference evidence="2" key="1">
    <citation type="submission" date="2019-09" db="EMBL/GenBank/DDBJ databases">
        <title>Draft genome information of white flower Hibiscus syriacus.</title>
        <authorList>
            <person name="Kim Y.-M."/>
        </authorList>
    </citation>
    <scope>NUCLEOTIDE SEQUENCE [LARGE SCALE GENOMIC DNA]</scope>
    <source>
        <strain evidence="2">YM2019G1</strain>
    </source>
</reference>
<evidence type="ECO:0000256" key="1">
    <source>
        <dbReference type="SAM" id="MobiDB-lite"/>
    </source>
</evidence>
<feature type="compositionally biased region" description="Polar residues" evidence="1">
    <location>
        <begin position="299"/>
        <end position="314"/>
    </location>
</feature>
<feature type="region of interest" description="Disordered" evidence="1">
    <location>
        <begin position="485"/>
        <end position="519"/>
    </location>
</feature>
<feature type="region of interest" description="Disordered" evidence="1">
    <location>
        <begin position="134"/>
        <end position="205"/>
    </location>
</feature>
<feature type="compositionally biased region" description="Basic and acidic residues" evidence="1">
    <location>
        <begin position="390"/>
        <end position="416"/>
    </location>
</feature>
<sequence length="579" mass="63656">MNNQLDKSANQDEIIGIKMFDGENASSLAAERFVTEVNNNDVFVDDSLMIQGPPMGEDQLDSQLRIGVDMVPEIETTRYENGKAETLQKAASVPYEPDDLYMMLGRDSADIDAITSRTPEIDYEMNVLSVEANGRHSDITTTGADDKDTKGKTDGSSKGKLPNKESLSRVPNRSLVKNKSDMASKIRKPPAGSRTAVRKSRFDQEEEIRKRIEELRIQRQKRIAERSAANGSKPVTSGRNSVENNASSTPMKNQPKIQDIKKVPKPVLRLSTIERLATTRNTSKVSSPESRLNQPKKLTLTTGSQKAKSCTNKSKASDKKIGANKVRSNDSDEHGKDSKEVTITPEATQQTAIVGDSKDIQELQSTTSISTTSIVTPEENEIAQCSKRNRLIEDKKSGANKAHSSDSDAYGKDSKEGAIAPKATQQTASVDDSEDIQELQSTTSIVTPEENEISPSSKGNHLIEDNKPVLSDHVNAEDCNEDIPEMITADPAPPSPNKTVTSSTVNIETNSEMNEKDESPRIISEIEIISILPLPNEVMEKEPAVYSRKKWNTGQNSPKAAKGFRKLLFFGRKTRNSHT</sequence>
<dbReference type="GO" id="GO:0009416">
    <property type="term" value="P:response to light stimulus"/>
    <property type="evidence" value="ECO:0007669"/>
    <property type="project" value="TreeGrafter"/>
</dbReference>
<dbReference type="GO" id="GO:0045893">
    <property type="term" value="P:positive regulation of DNA-templated transcription"/>
    <property type="evidence" value="ECO:0007669"/>
    <property type="project" value="TreeGrafter"/>
</dbReference>
<comment type="caution">
    <text evidence="2">The sequence shown here is derived from an EMBL/GenBank/DDBJ whole genome shotgun (WGS) entry which is preliminary data.</text>
</comment>
<accession>A0A6A3ACK7</accession>
<evidence type="ECO:0000313" key="2">
    <source>
        <dbReference type="EMBL" id="KAE8702271.1"/>
    </source>
</evidence>
<name>A0A6A3ACK7_HIBSY</name>
<proteinExistence type="predicted"/>
<dbReference type="Proteomes" id="UP000436088">
    <property type="component" value="Unassembled WGS sequence"/>
</dbReference>
<organism evidence="2 3">
    <name type="scientific">Hibiscus syriacus</name>
    <name type="common">Rose of Sharon</name>
    <dbReference type="NCBI Taxonomy" id="106335"/>
    <lineage>
        <taxon>Eukaryota</taxon>
        <taxon>Viridiplantae</taxon>
        <taxon>Streptophyta</taxon>
        <taxon>Embryophyta</taxon>
        <taxon>Tracheophyta</taxon>
        <taxon>Spermatophyta</taxon>
        <taxon>Magnoliopsida</taxon>
        <taxon>eudicotyledons</taxon>
        <taxon>Gunneridae</taxon>
        <taxon>Pentapetalae</taxon>
        <taxon>rosids</taxon>
        <taxon>malvids</taxon>
        <taxon>Malvales</taxon>
        <taxon>Malvaceae</taxon>
        <taxon>Malvoideae</taxon>
        <taxon>Hibiscus</taxon>
    </lineage>
</organism>
<protein>
    <submittedName>
        <fullName evidence="2">COP1-interacting protein 7, putative isoform 1</fullName>
    </submittedName>
</protein>